<name>A0AAW2Z180_9EUKA</name>
<dbReference type="SUPFAM" id="SSF52821">
    <property type="entry name" value="Rhodanese/Cell cycle control phosphatase"/>
    <property type="match status" value="2"/>
</dbReference>
<dbReference type="InterPro" id="IPR001763">
    <property type="entry name" value="Rhodanese-like_dom"/>
</dbReference>
<organism evidence="4 5">
    <name type="scientific">Acrasis kona</name>
    <dbReference type="NCBI Taxonomy" id="1008807"/>
    <lineage>
        <taxon>Eukaryota</taxon>
        <taxon>Discoba</taxon>
        <taxon>Heterolobosea</taxon>
        <taxon>Tetramitia</taxon>
        <taxon>Eutetramitia</taxon>
        <taxon>Acrasidae</taxon>
        <taxon>Acrasis</taxon>
    </lineage>
</organism>
<dbReference type="PROSITE" id="PS00380">
    <property type="entry name" value="RHODANESE_1"/>
    <property type="match status" value="1"/>
</dbReference>
<dbReference type="InterPro" id="IPR045078">
    <property type="entry name" value="TST/MPST-like"/>
</dbReference>
<reference evidence="4 5" key="1">
    <citation type="submission" date="2024-03" db="EMBL/GenBank/DDBJ databases">
        <title>The Acrasis kona genome and developmental transcriptomes reveal deep origins of eukaryotic multicellular pathways.</title>
        <authorList>
            <person name="Sheikh S."/>
            <person name="Fu C.-J."/>
            <person name="Brown M.W."/>
            <person name="Baldauf S.L."/>
        </authorList>
    </citation>
    <scope>NUCLEOTIDE SEQUENCE [LARGE SCALE GENOMIC DNA]</scope>
    <source>
        <strain evidence="4 5">ATCC MYA-3509</strain>
    </source>
</reference>
<dbReference type="SMART" id="SM00450">
    <property type="entry name" value="RHOD"/>
    <property type="match status" value="2"/>
</dbReference>
<dbReference type="Proteomes" id="UP001431209">
    <property type="component" value="Unassembled WGS sequence"/>
</dbReference>
<sequence length="279" mass="31532">MSHKRDIWVNHVQLRNIIIEKPNVKIFEVGFNTYHEFVESHIPGAMFLDTCCFEQPPLWKIVGLPEIYQTFKKFRIIPSSTVILYGRQVAAAARVAHIMLYAGLSDIRLLDGDYAGYKQSNLPTESGGHNLKDVAMEGVAAFIANRSLVCDKSIAKSLLEERNASLVSVRSPKEVNGRCSGYSYIKQKGDIIGAKWGHAGTSAYLMEDYFGPDNYILPLEHIERLWESEGILKHHKVAFYCGTAWRASVAFLCAYSLGWKDICVYDGGWLDWIQEECSK</sequence>
<protein>
    <submittedName>
        <fullName evidence="4">Thiosulfate/3-mercaptopyruvate sulfurtransferase</fullName>
    </submittedName>
</protein>
<dbReference type="PROSITE" id="PS50206">
    <property type="entry name" value="RHODANESE_3"/>
    <property type="match status" value="2"/>
</dbReference>
<comment type="caution">
    <text evidence="4">The sequence shown here is derived from an EMBL/GenBank/DDBJ whole genome shotgun (WGS) entry which is preliminary data.</text>
</comment>
<dbReference type="InterPro" id="IPR036873">
    <property type="entry name" value="Rhodanese-like_dom_sf"/>
</dbReference>
<keyword evidence="1" id="KW-0808">Transferase</keyword>
<evidence type="ECO:0000313" key="5">
    <source>
        <dbReference type="Proteomes" id="UP001431209"/>
    </source>
</evidence>
<dbReference type="Gene3D" id="3.40.250.10">
    <property type="entry name" value="Rhodanese-like domain"/>
    <property type="match status" value="2"/>
</dbReference>
<evidence type="ECO:0000259" key="3">
    <source>
        <dbReference type="PROSITE" id="PS50206"/>
    </source>
</evidence>
<proteinExistence type="predicted"/>
<dbReference type="PANTHER" id="PTHR11364">
    <property type="entry name" value="THIOSULFATE SULFERTANSFERASE"/>
    <property type="match status" value="1"/>
</dbReference>
<dbReference type="PANTHER" id="PTHR11364:SF27">
    <property type="entry name" value="SULFURTRANSFERASE"/>
    <property type="match status" value="1"/>
</dbReference>
<dbReference type="GO" id="GO:0004792">
    <property type="term" value="F:thiosulfate-cyanide sulfurtransferase activity"/>
    <property type="evidence" value="ECO:0007669"/>
    <property type="project" value="InterPro"/>
</dbReference>
<gene>
    <name evidence="4" type="ORF">AKO1_015171</name>
</gene>
<feature type="domain" description="Rhodanese" evidence="3">
    <location>
        <begin position="217"/>
        <end position="278"/>
    </location>
</feature>
<dbReference type="InterPro" id="IPR001307">
    <property type="entry name" value="Thiosulphate_STrfase_CS"/>
</dbReference>
<accession>A0AAW2Z180</accession>
<feature type="domain" description="Rhodanese" evidence="3">
    <location>
        <begin position="20"/>
        <end position="126"/>
    </location>
</feature>
<evidence type="ECO:0000256" key="2">
    <source>
        <dbReference type="ARBA" id="ARBA00022737"/>
    </source>
</evidence>
<keyword evidence="2" id="KW-0677">Repeat</keyword>
<evidence type="ECO:0000256" key="1">
    <source>
        <dbReference type="ARBA" id="ARBA00022679"/>
    </source>
</evidence>
<dbReference type="AlphaFoldDB" id="A0AAW2Z180"/>
<dbReference type="Pfam" id="PF00581">
    <property type="entry name" value="Rhodanese"/>
    <property type="match status" value="2"/>
</dbReference>
<dbReference type="EMBL" id="JAOPGA020000942">
    <property type="protein sequence ID" value="KAL0483159.1"/>
    <property type="molecule type" value="Genomic_DNA"/>
</dbReference>
<evidence type="ECO:0000313" key="4">
    <source>
        <dbReference type="EMBL" id="KAL0483159.1"/>
    </source>
</evidence>
<keyword evidence="5" id="KW-1185">Reference proteome</keyword>